<dbReference type="AlphaFoldDB" id="A0AAE3H621"/>
<evidence type="ECO:0000256" key="2">
    <source>
        <dbReference type="ARBA" id="ARBA00022448"/>
    </source>
</evidence>
<gene>
    <name evidence="17" type="ORF">EGI31_21670</name>
</gene>
<evidence type="ECO:0000313" key="17">
    <source>
        <dbReference type="EMBL" id="MCP9765553.1"/>
    </source>
</evidence>
<evidence type="ECO:0000259" key="16">
    <source>
        <dbReference type="Pfam" id="PF07715"/>
    </source>
</evidence>
<keyword evidence="2 12" id="KW-0813">Transport</keyword>
<dbReference type="Gene3D" id="2.40.170.20">
    <property type="entry name" value="TonB-dependent receptor, beta-barrel domain"/>
    <property type="match status" value="1"/>
</dbReference>
<comment type="caution">
    <text evidence="17">The sequence shown here is derived from an EMBL/GenBank/DDBJ whole genome shotgun (WGS) entry which is preliminary data.</text>
</comment>
<evidence type="ECO:0000256" key="14">
    <source>
        <dbReference type="SAM" id="SignalP"/>
    </source>
</evidence>
<dbReference type="InterPro" id="IPR039426">
    <property type="entry name" value="TonB-dep_rcpt-like"/>
</dbReference>
<evidence type="ECO:0000259" key="15">
    <source>
        <dbReference type="Pfam" id="PF00593"/>
    </source>
</evidence>
<dbReference type="Pfam" id="PF13715">
    <property type="entry name" value="CarbopepD_reg_2"/>
    <property type="match status" value="1"/>
</dbReference>
<evidence type="ECO:0000256" key="8">
    <source>
        <dbReference type="ARBA" id="ARBA00023065"/>
    </source>
</evidence>
<dbReference type="SUPFAM" id="SSF49464">
    <property type="entry name" value="Carboxypeptidase regulatory domain-like"/>
    <property type="match status" value="1"/>
</dbReference>
<comment type="subcellular location">
    <subcellularLocation>
        <location evidence="1 12">Cell outer membrane</location>
        <topology evidence="1 12">Multi-pass membrane protein</topology>
    </subcellularLocation>
</comment>
<feature type="domain" description="TonB-dependent receptor-like beta-barrel" evidence="15">
    <location>
        <begin position="347"/>
        <end position="893"/>
    </location>
</feature>
<keyword evidence="8" id="KW-0406">Ion transport</keyword>
<dbReference type="PANTHER" id="PTHR32552">
    <property type="entry name" value="FERRICHROME IRON RECEPTOR-RELATED"/>
    <property type="match status" value="1"/>
</dbReference>
<evidence type="ECO:0000256" key="1">
    <source>
        <dbReference type="ARBA" id="ARBA00004571"/>
    </source>
</evidence>
<accession>A0AAE3H621</accession>
<evidence type="ECO:0000256" key="12">
    <source>
        <dbReference type="PROSITE-ProRule" id="PRU01360"/>
    </source>
</evidence>
<dbReference type="SUPFAM" id="SSF56935">
    <property type="entry name" value="Porins"/>
    <property type="match status" value="1"/>
</dbReference>
<comment type="similarity">
    <text evidence="12 13">Belongs to the TonB-dependent receptor family.</text>
</comment>
<evidence type="ECO:0000256" key="6">
    <source>
        <dbReference type="ARBA" id="ARBA00022729"/>
    </source>
</evidence>
<proteinExistence type="inferred from homology"/>
<name>A0AAE3H621_9BACT</name>
<dbReference type="InterPro" id="IPR036942">
    <property type="entry name" value="Beta-barrel_TonB_sf"/>
</dbReference>
<dbReference type="Proteomes" id="UP001204144">
    <property type="component" value="Unassembled WGS sequence"/>
</dbReference>
<dbReference type="InterPro" id="IPR012910">
    <property type="entry name" value="Plug_dom"/>
</dbReference>
<organism evidence="17 18">
    <name type="scientific">Lacihabitans soyangensis</name>
    <dbReference type="NCBI Taxonomy" id="869394"/>
    <lineage>
        <taxon>Bacteria</taxon>
        <taxon>Pseudomonadati</taxon>
        <taxon>Bacteroidota</taxon>
        <taxon>Cytophagia</taxon>
        <taxon>Cytophagales</taxon>
        <taxon>Leadbetterellaceae</taxon>
        <taxon>Lacihabitans</taxon>
    </lineage>
</organism>
<evidence type="ECO:0000256" key="3">
    <source>
        <dbReference type="ARBA" id="ARBA00022452"/>
    </source>
</evidence>
<dbReference type="RefSeq" id="WP_255039268.1">
    <property type="nucleotide sequence ID" value="NZ_RJUF01000184.1"/>
</dbReference>
<evidence type="ECO:0000256" key="13">
    <source>
        <dbReference type="RuleBase" id="RU003357"/>
    </source>
</evidence>
<evidence type="ECO:0000256" key="9">
    <source>
        <dbReference type="ARBA" id="ARBA00023077"/>
    </source>
</evidence>
<keyword evidence="11 12" id="KW-0998">Cell outer membrane</keyword>
<keyword evidence="18" id="KW-1185">Reference proteome</keyword>
<dbReference type="Gene3D" id="2.60.40.1120">
    <property type="entry name" value="Carboxypeptidase-like, regulatory domain"/>
    <property type="match status" value="1"/>
</dbReference>
<reference evidence="17 18" key="1">
    <citation type="submission" date="2018-11" db="EMBL/GenBank/DDBJ databases">
        <title>Novel bacteria species description.</title>
        <authorList>
            <person name="Han J.-H."/>
        </authorList>
    </citation>
    <scope>NUCLEOTIDE SEQUENCE [LARGE SCALE GENOMIC DNA]</scope>
    <source>
        <strain evidence="17 18">KCTC23259</strain>
    </source>
</reference>
<feature type="signal peptide" evidence="14">
    <location>
        <begin position="1"/>
        <end position="30"/>
    </location>
</feature>
<evidence type="ECO:0000313" key="18">
    <source>
        <dbReference type="Proteomes" id="UP001204144"/>
    </source>
</evidence>
<keyword evidence="6 14" id="KW-0732">Signal</keyword>
<dbReference type="GO" id="GO:0009279">
    <property type="term" value="C:cell outer membrane"/>
    <property type="evidence" value="ECO:0007669"/>
    <property type="project" value="UniProtKB-SubCell"/>
</dbReference>
<dbReference type="PANTHER" id="PTHR32552:SF89">
    <property type="entry name" value="CATECHOLATE SIDEROPHORE RECEPTOR FIU"/>
    <property type="match status" value="1"/>
</dbReference>
<evidence type="ECO:0000256" key="10">
    <source>
        <dbReference type="ARBA" id="ARBA00023136"/>
    </source>
</evidence>
<dbReference type="Pfam" id="PF07715">
    <property type="entry name" value="Plug"/>
    <property type="match status" value="1"/>
</dbReference>
<protein>
    <recommendedName>
        <fullName evidence="19">TonB-dependent receptor</fullName>
    </recommendedName>
</protein>
<evidence type="ECO:0000256" key="4">
    <source>
        <dbReference type="ARBA" id="ARBA00022496"/>
    </source>
</evidence>
<dbReference type="EMBL" id="RJUF01000184">
    <property type="protein sequence ID" value="MCP9765553.1"/>
    <property type="molecule type" value="Genomic_DNA"/>
</dbReference>
<keyword evidence="5 12" id="KW-0812">Transmembrane</keyword>
<dbReference type="InterPro" id="IPR037066">
    <property type="entry name" value="Plug_dom_sf"/>
</dbReference>
<dbReference type="Gene3D" id="2.170.130.10">
    <property type="entry name" value="TonB-dependent receptor, plug domain"/>
    <property type="match status" value="1"/>
</dbReference>
<feature type="domain" description="TonB-dependent receptor plug" evidence="16">
    <location>
        <begin position="124"/>
        <end position="240"/>
    </location>
</feature>
<keyword evidence="4" id="KW-0410">Iron transport</keyword>
<sequence>MNKIFLSNSYWQKTTVFFALLLFTSVSAYAQSITGMVKSDKGEKLPGVSVVIKGTTKGTTTDRDGKYSIDAKSGETLVFSFVGYVSKEISINNQTVIDLNLTEDAQSLDEVIVTGVFDKRTAIQSSIAISKLDSKAIARLAPNSAADLLSFTPGVFVNSALGEINNTVYSRGVNANQFTPSGVNGYYYVSLMEDGLPVTNITSGTVVADRFYRADATLANLESVRGGSAAIASNNAPGGIFNYISNTGLKPVNEIAYKVGLEGDEINLFNRIDANFGGKLGKNNWYYNIGGFYRHSDGQRYPGYAQNKGGQIKANVVKTLANGGMLKFYAKILDDRNGIPQNLPAQNYDNPTIVNGFSNTFSYMLPAGESKQPLWNNTDSFTFDPSKLIHSQDKMLGSELNLNLKNGWTLTNNIRGSLKGIEQDITIMSTPTSLTSVLTYALMGMAGPGQFSFKDRATGQELATVSADFSRGPSFTVTKNNLPGQSIVPNAVLFNFSNYIKAHLGEVIDQITVNKKLGKHSITAGSYLAFTNFITVIAGTANTSLRPIENLASPLDITWTNPAGVAQKVTNPLGYARLSGGGLAFRSADVKQNQVAFFLNDGFQPTEKLNIDLGLRIESIGVKGGNQIGVPTPTSTTGGLDGNLTTLFDNSYFVKGTTVSYNSKLNLFSYSGGVNYLLNKGNSIYARFSNSQKAPEYGFYNDNFTNPSASPEVKAQTITQFELGYKFKGKKASGSIIPFYSNLSDIPVTTIAQETDGTAYYTPVVYNEIRTLGLEAEVNINFTKNLSLNANATYQDGIATTWQNWLVGVNGRADDKIADFNGNRAVNIPKLMANISPIFTYNKGFVMLNYKYMGARPANIANIFDLPGFGQLNLSAGYDVSKKLSLNANINNLTNVLGIMNWMATSQFALVDGFNHNSFTAERRQTAPNSIFQILPVQPRAYFLTLKYKF</sequence>
<dbReference type="PROSITE" id="PS52016">
    <property type="entry name" value="TONB_DEPENDENT_REC_3"/>
    <property type="match status" value="1"/>
</dbReference>
<dbReference type="InterPro" id="IPR000531">
    <property type="entry name" value="Beta-barrel_TonB"/>
</dbReference>
<evidence type="ECO:0000256" key="11">
    <source>
        <dbReference type="ARBA" id="ARBA00023237"/>
    </source>
</evidence>
<evidence type="ECO:0000256" key="7">
    <source>
        <dbReference type="ARBA" id="ARBA00023004"/>
    </source>
</evidence>
<dbReference type="InterPro" id="IPR008969">
    <property type="entry name" value="CarboxyPept-like_regulatory"/>
</dbReference>
<evidence type="ECO:0008006" key="19">
    <source>
        <dbReference type="Google" id="ProtNLM"/>
    </source>
</evidence>
<feature type="chain" id="PRO_5041933094" description="TonB-dependent receptor" evidence="14">
    <location>
        <begin position="31"/>
        <end position="950"/>
    </location>
</feature>
<keyword evidence="9 13" id="KW-0798">TonB box</keyword>
<keyword evidence="10 12" id="KW-0472">Membrane</keyword>
<keyword evidence="7" id="KW-0408">Iron</keyword>
<dbReference type="GO" id="GO:0015344">
    <property type="term" value="F:siderophore uptake transmembrane transporter activity"/>
    <property type="evidence" value="ECO:0007669"/>
    <property type="project" value="TreeGrafter"/>
</dbReference>
<keyword evidence="3 12" id="KW-1134">Transmembrane beta strand</keyword>
<dbReference type="Pfam" id="PF00593">
    <property type="entry name" value="TonB_dep_Rec_b-barrel"/>
    <property type="match status" value="1"/>
</dbReference>
<evidence type="ECO:0000256" key="5">
    <source>
        <dbReference type="ARBA" id="ARBA00022692"/>
    </source>
</evidence>